<sequence length="308" mass="35954">MPMLQIKGGPVRDANKTTHESVQAFFSAFEAQLRSRSLDLNRHWERLIWTTLDSQQHQWATQRLAGRNYTWQQAQVEIQRMYGNPLYIYRKQFELSRKFQRPGQSLKLHTEEWQELAYEANCEPSPQTTFKYVNSLLKPVRETIWPILSTKFELNLPSSINEVAQLAIGAMGEYMEDGYEQTTPIARKRQHMGNQDGTFKKRQYGNCPVHPKGSHAAHDCLVLRQLNNGRQHTSQHAPIKDKGQRLCRYCKKEPYQPGHKCSEYYQQRKVVHNRSINVNRTSSPRDQAILDHLLPINLEKMDITGTHI</sequence>
<organism evidence="1 2">
    <name type="scientific">Lichtheimia corymbifera JMRC:FSU:9682</name>
    <dbReference type="NCBI Taxonomy" id="1263082"/>
    <lineage>
        <taxon>Eukaryota</taxon>
        <taxon>Fungi</taxon>
        <taxon>Fungi incertae sedis</taxon>
        <taxon>Mucoromycota</taxon>
        <taxon>Mucoromycotina</taxon>
        <taxon>Mucoromycetes</taxon>
        <taxon>Mucorales</taxon>
        <taxon>Lichtheimiaceae</taxon>
        <taxon>Lichtheimia</taxon>
    </lineage>
</organism>
<dbReference type="Proteomes" id="UP000027586">
    <property type="component" value="Unassembled WGS sequence"/>
</dbReference>
<dbReference type="VEuPathDB" id="FungiDB:LCOR_12023.1"/>
<evidence type="ECO:0008006" key="3">
    <source>
        <dbReference type="Google" id="ProtNLM"/>
    </source>
</evidence>
<evidence type="ECO:0000313" key="2">
    <source>
        <dbReference type="Proteomes" id="UP000027586"/>
    </source>
</evidence>
<evidence type="ECO:0000313" key="1">
    <source>
        <dbReference type="EMBL" id="CDH61243.1"/>
    </source>
</evidence>
<protein>
    <recommendedName>
        <fullName evidence="3">Retrotransposon gag domain-containing protein</fullName>
    </recommendedName>
</protein>
<dbReference type="AlphaFoldDB" id="A0A068SFV5"/>
<proteinExistence type="predicted"/>
<name>A0A068SFV5_9FUNG</name>
<keyword evidence="2" id="KW-1185">Reference proteome</keyword>
<dbReference type="OrthoDB" id="2245207at2759"/>
<reference evidence="1" key="1">
    <citation type="submission" date="2013-08" db="EMBL/GenBank/DDBJ databases">
        <title>Gene expansion shapes genome architecture in the human pathogen Lichtheimia corymbifera: an evolutionary genomics analysis in the ancient terrestrial Mucorales (Mucoromycotina).</title>
        <authorList>
            <person name="Schwartze V.U."/>
            <person name="Winter S."/>
            <person name="Shelest E."/>
            <person name="Marcet-Houben M."/>
            <person name="Horn F."/>
            <person name="Wehner S."/>
            <person name="Hoffmann K."/>
            <person name="Riege K."/>
            <person name="Sammeth M."/>
            <person name="Nowrousian M."/>
            <person name="Valiante V."/>
            <person name="Linde J."/>
            <person name="Jacobsen I.D."/>
            <person name="Marz M."/>
            <person name="Brakhage A.A."/>
            <person name="Gabaldon T."/>
            <person name="Bocker S."/>
            <person name="Voigt K."/>
        </authorList>
    </citation>
    <scope>NUCLEOTIDE SEQUENCE [LARGE SCALE GENOMIC DNA]</scope>
    <source>
        <strain evidence="1">FSU 9682</strain>
    </source>
</reference>
<comment type="caution">
    <text evidence="1">The sequence shown here is derived from an EMBL/GenBank/DDBJ whole genome shotgun (WGS) entry which is preliminary data.</text>
</comment>
<gene>
    <name evidence="1" type="ORF">LCOR_12023.1</name>
</gene>
<dbReference type="EMBL" id="CBTN010000162">
    <property type="protein sequence ID" value="CDH61243.1"/>
    <property type="molecule type" value="Genomic_DNA"/>
</dbReference>
<accession>A0A068SFV5</accession>